<sequence length="187" mass="20583">MNKPSNRVVDPKAVPQIFTWLEDTVGRSAKRPRHWGLPKTITTNCESVPIARQRGADTHWPENWPQSDLNERHFSSDQPSSSSDSLMPVDGPPFNVMAAHLTEGVGDGQNGRSTGHAPSDCSSDRRTSLEEISIHPDKSLEDDNLGCQGSQGRDEGTDILGWLSLFGNVNELHPTDTVRDVLSSWSE</sequence>
<evidence type="ECO:0000313" key="2">
    <source>
        <dbReference type="EMBL" id="OAG04879.1"/>
    </source>
</evidence>
<proteinExistence type="predicted"/>
<accession>A0A177CDK3</accession>
<reference evidence="2 3" key="1">
    <citation type="submission" date="2016-05" db="EMBL/GenBank/DDBJ databases">
        <title>Comparative analysis of secretome profiles of manganese(II)-oxidizing ascomycete fungi.</title>
        <authorList>
            <consortium name="DOE Joint Genome Institute"/>
            <person name="Zeiner C.A."/>
            <person name="Purvine S.O."/>
            <person name="Zink E.M."/>
            <person name="Wu S."/>
            <person name="Pasa-Tolic L."/>
            <person name="Chaput D.L."/>
            <person name="Haridas S."/>
            <person name="Grigoriev I.V."/>
            <person name="Santelli C.M."/>
            <person name="Hansel C.M."/>
        </authorList>
    </citation>
    <scope>NUCLEOTIDE SEQUENCE [LARGE SCALE GENOMIC DNA]</scope>
    <source>
        <strain evidence="2 3">AP3s5-JAC2a</strain>
    </source>
</reference>
<dbReference type="AlphaFoldDB" id="A0A177CDK3"/>
<feature type="region of interest" description="Disordered" evidence="1">
    <location>
        <begin position="55"/>
        <end position="128"/>
    </location>
</feature>
<organism evidence="2 3">
    <name type="scientific">Paraphaeosphaeria sporulosa</name>
    <dbReference type="NCBI Taxonomy" id="1460663"/>
    <lineage>
        <taxon>Eukaryota</taxon>
        <taxon>Fungi</taxon>
        <taxon>Dikarya</taxon>
        <taxon>Ascomycota</taxon>
        <taxon>Pezizomycotina</taxon>
        <taxon>Dothideomycetes</taxon>
        <taxon>Pleosporomycetidae</taxon>
        <taxon>Pleosporales</taxon>
        <taxon>Massarineae</taxon>
        <taxon>Didymosphaeriaceae</taxon>
        <taxon>Paraphaeosphaeria</taxon>
    </lineage>
</organism>
<feature type="compositionally biased region" description="Low complexity" evidence="1">
    <location>
        <begin position="76"/>
        <end position="85"/>
    </location>
</feature>
<dbReference type="RefSeq" id="XP_018035244.1">
    <property type="nucleotide sequence ID" value="XM_018187499.1"/>
</dbReference>
<dbReference type="Proteomes" id="UP000077069">
    <property type="component" value="Unassembled WGS sequence"/>
</dbReference>
<dbReference type="GeneID" id="28770985"/>
<dbReference type="EMBL" id="KV441553">
    <property type="protein sequence ID" value="OAG04879.1"/>
    <property type="molecule type" value="Genomic_DNA"/>
</dbReference>
<name>A0A177CDK3_9PLEO</name>
<evidence type="ECO:0000313" key="3">
    <source>
        <dbReference type="Proteomes" id="UP000077069"/>
    </source>
</evidence>
<keyword evidence="3" id="KW-1185">Reference proteome</keyword>
<protein>
    <submittedName>
        <fullName evidence="2">Uncharacterized protein</fullName>
    </submittedName>
</protein>
<gene>
    <name evidence="2" type="ORF">CC84DRAFT_808541</name>
</gene>
<evidence type="ECO:0000256" key="1">
    <source>
        <dbReference type="SAM" id="MobiDB-lite"/>
    </source>
</evidence>
<dbReference type="InParanoid" id="A0A177CDK3"/>